<accession>A0A0U4IME2</accession>
<dbReference type="RefSeq" id="YP_009602795.1">
    <property type="nucleotide sequence ID" value="NC_041943.1"/>
</dbReference>
<keyword evidence="3" id="KW-1185">Reference proteome</keyword>
<dbReference type="Proteomes" id="UP000222050">
    <property type="component" value="Segment"/>
</dbReference>
<feature type="region of interest" description="Disordered" evidence="1">
    <location>
        <begin position="1"/>
        <end position="23"/>
    </location>
</feature>
<dbReference type="KEGG" id="vg:40078660"/>
<dbReference type="GeneID" id="40078660"/>
<evidence type="ECO:0000256" key="1">
    <source>
        <dbReference type="SAM" id="MobiDB-lite"/>
    </source>
</evidence>
<sequence length="93" mass="10680">MKYGPERPVQFDKEPTLNKRKSSKPATYKAEYFYDSVGRRRKLQDAAMAKIREEFADGVPTSLIASEWGVSVALIRTICYSTPRKRDMDKMGD</sequence>
<dbReference type="GO" id="GO:0003677">
    <property type="term" value="F:DNA binding"/>
    <property type="evidence" value="ECO:0007669"/>
    <property type="project" value="UniProtKB-KW"/>
</dbReference>
<gene>
    <name evidence="2" type="primary">55</name>
    <name evidence="2" type="ORF">PBI_KORRA_55</name>
</gene>
<protein>
    <submittedName>
        <fullName evidence="2">Uncharacterized protein</fullName>
    </submittedName>
</protein>
<proteinExistence type="predicted"/>
<evidence type="ECO:0000313" key="3">
    <source>
        <dbReference type="Proteomes" id="UP000222050"/>
    </source>
</evidence>
<reference evidence="2" key="1">
    <citation type="submission" date="2017-04" db="EMBL/GenBank/DDBJ databases">
        <authorList>
            <person name="Schneider V.M."/>
            <person name="Guerrero C.A."/>
            <person name="Garlena R.A."/>
            <person name="Russell D.A."/>
            <person name="Pope W.H."/>
            <person name="Jacobs-Sera D."/>
            <person name="Hatfull G.F."/>
        </authorList>
    </citation>
    <scope>NUCLEOTIDE SEQUENCE [LARGE SCALE GENOMIC DNA]</scope>
</reference>
<dbReference type="EMBL" id="KU160653">
    <property type="protein sequence ID" value="ALY09519.1"/>
    <property type="molecule type" value="Genomic_DNA"/>
</dbReference>
<name>A0A0U4IME2_9CAUD</name>
<organism evidence="2 3">
    <name type="scientific">Arthrobacter phage Korra</name>
    <dbReference type="NCBI Taxonomy" id="1772304"/>
    <lineage>
        <taxon>Viruses</taxon>
        <taxon>Duplodnaviria</taxon>
        <taxon>Heunggongvirae</taxon>
        <taxon>Uroviricota</taxon>
        <taxon>Caudoviricetes</taxon>
        <taxon>Korravirus</taxon>
        <taxon>Korravirus korra</taxon>
    </lineage>
</organism>
<evidence type="ECO:0000313" key="2">
    <source>
        <dbReference type="EMBL" id="ALY09519.1"/>
    </source>
</evidence>